<comment type="subcellular location">
    <subcellularLocation>
        <location evidence="6">Cell inner membrane</location>
        <topology evidence="6">Multi-pass membrane protein</topology>
    </subcellularLocation>
    <subcellularLocation>
        <location evidence="1">Cell membrane</location>
        <topology evidence="1">Multi-pass membrane protein</topology>
    </subcellularLocation>
</comment>
<gene>
    <name evidence="8" type="ORF">GCU85_03600</name>
</gene>
<dbReference type="SUPFAM" id="SSF82689">
    <property type="entry name" value="Mechanosensitive channel protein MscS (YggB), C-terminal domain"/>
    <property type="match status" value="1"/>
</dbReference>
<keyword evidence="6" id="KW-0407">Ion channel</keyword>
<dbReference type="InterPro" id="IPR011066">
    <property type="entry name" value="MscS_channel_C_sf"/>
</dbReference>
<comment type="caution">
    <text evidence="8">The sequence shown here is derived from an EMBL/GenBank/DDBJ whole genome shotgun (WGS) entry which is preliminary data.</text>
</comment>
<feature type="transmembrane region" description="Helical" evidence="6">
    <location>
        <begin position="41"/>
        <end position="63"/>
    </location>
</feature>
<dbReference type="InParanoid" id="A0A6N7EV27"/>
<sequence length="337" mass="37223">MQNGQGVWLIGVSLLVLVMVLVLLNRFLASQTNTTIRRYSAWYYGGVIFVGLAFIFAFLPIAGEAKNSVFSLIALLVTAVIAISSTTFASNMMAGFMLRVIKNFKPGDFIEIGEHFGRVSDMGLLHTEIQTRDRSLTTLPNLFVITHPLTVIPSDKAIVSATVSIGYDVSHHQVCQILEAAAAKTGLLDAFSQVIDLGDFSVNYRVAGFLGNPKLLLGARSNLRKQIIDSLHEGGVEIVSPTFMNQRQYRSDEMFMAEVKAYQRYQNNKSKEADVFDKAEEAEAVQALKEKLHAIDAALKNAKDEAQTAATTEHLEAQRTNTISQIELMEEKTKQES</sequence>
<name>A0A6N7EV27_9GAMM</name>
<feature type="domain" description="Mechanosensitive ion channel MscS" evidence="7">
    <location>
        <begin position="89"/>
        <end position="145"/>
    </location>
</feature>
<keyword evidence="2" id="KW-1003">Cell membrane</keyword>
<dbReference type="PANTHER" id="PTHR30221">
    <property type="entry name" value="SMALL-CONDUCTANCE MECHANOSENSITIVE CHANNEL"/>
    <property type="match status" value="1"/>
</dbReference>
<evidence type="ECO:0000256" key="5">
    <source>
        <dbReference type="ARBA" id="ARBA00023136"/>
    </source>
</evidence>
<proteinExistence type="inferred from homology"/>
<dbReference type="InterPro" id="IPR010920">
    <property type="entry name" value="LSM_dom_sf"/>
</dbReference>
<dbReference type="InterPro" id="IPR023408">
    <property type="entry name" value="MscS_beta-dom_sf"/>
</dbReference>
<dbReference type="InterPro" id="IPR045275">
    <property type="entry name" value="MscS_archaea/bacteria_type"/>
</dbReference>
<dbReference type="SUPFAM" id="SSF50182">
    <property type="entry name" value="Sm-like ribonucleoproteins"/>
    <property type="match status" value="1"/>
</dbReference>
<dbReference type="PANTHER" id="PTHR30221:SF18">
    <property type="entry name" value="SLL0590 PROTEIN"/>
    <property type="match status" value="1"/>
</dbReference>
<evidence type="ECO:0000256" key="2">
    <source>
        <dbReference type="ARBA" id="ARBA00022475"/>
    </source>
</evidence>
<evidence type="ECO:0000313" key="8">
    <source>
        <dbReference type="EMBL" id="MPV85823.1"/>
    </source>
</evidence>
<dbReference type="InterPro" id="IPR006685">
    <property type="entry name" value="MscS_channel_2nd"/>
</dbReference>
<dbReference type="GO" id="GO:0005886">
    <property type="term" value="C:plasma membrane"/>
    <property type="evidence" value="ECO:0007669"/>
    <property type="project" value="UniProtKB-SubCell"/>
</dbReference>
<dbReference type="Pfam" id="PF00924">
    <property type="entry name" value="MS_channel_2nd"/>
    <property type="match status" value="1"/>
</dbReference>
<feature type="transmembrane region" description="Helical" evidence="6">
    <location>
        <begin position="6"/>
        <end position="29"/>
    </location>
</feature>
<keyword evidence="5 6" id="KW-0472">Membrane</keyword>
<keyword evidence="6" id="KW-0813">Transport</keyword>
<evidence type="ECO:0000259" key="7">
    <source>
        <dbReference type="Pfam" id="PF00924"/>
    </source>
</evidence>
<reference evidence="8 9" key="1">
    <citation type="submission" date="2019-10" db="EMBL/GenBank/DDBJ databases">
        <title>Cardiobacteriales fam. a chemoheterotrophic member of the order Cardiobacteriales, and proposal of Cardiobacteriales fam. nov.</title>
        <authorList>
            <person name="Wang C."/>
        </authorList>
    </citation>
    <scope>NUCLEOTIDE SEQUENCE [LARGE SCALE GENOMIC DNA]</scope>
    <source>
        <strain evidence="8 9">ML27</strain>
    </source>
</reference>
<evidence type="ECO:0000256" key="1">
    <source>
        <dbReference type="ARBA" id="ARBA00004651"/>
    </source>
</evidence>
<keyword evidence="9" id="KW-1185">Reference proteome</keyword>
<comment type="subunit">
    <text evidence="6">Homoheptamer.</text>
</comment>
<evidence type="ECO:0000256" key="6">
    <source>
        <dbReference type="RuleBase" id="RU369025"/>
    </source>
</evidence>
<accession>A0A6N7EV27</accession>
<feature type="transmembrane region" description="Helical" evidence="6">
    <location>
        <begin position="69"/>
        <end position="89"/>
    </location>
</feature>
<dbReference type="AlphaFoldDB" id="A0A6N7EV27"/>
<dbReference type="Proteomes" id="UP000471298">
    <property type="component" value="Unassembled WGS sequence"/>
</dbReference>
<organism evidence="8 9">
    <name type="scientific">Ostreibacterium oceani</name>
    <dbReference type="NCBI Taxonomy" id="2654998"/>
    <lineage>
        <taxon>Bacteria</taxon>
        <taxon>Pseudomonadati</taxon>
        <taxon>Pseudomonadota</taxon>
        <taxon>Gammaproteobacteria</taxon>
        <taxon>Cardiobacteriales</taxon>
        <taxon>Ostreibacteriaceae</taxon>
        <taxon>Ostreibacterium</taxon>
    </lineage>
</organism>
<evidence type="ECO:0000256" key="3">
    <source>
        <dbReference type="ARBA" id="ARBA00022692"/>
    </source>
</evidence>
<keyword evidence="6" id="KW-0997">Cell inner membrane</keyword>
<keyword evidence="6" id="KW-0406">Ion transport</keyword>
<dbReference type="Gene3D" id="2.30.30.60">
    <property type="match status" value="1"/>
</dbReference>
<dbReference type="RefSeq" id="WP_152809462.1">
    <property type="nucleotide sequence ID" value="NZ_WHNW01000003.1"/>
</dbReference>
<keyword evidence="4 6" id="KW-1133">Transmembrane helix</keyword>
<dbReference type="GO" id="GO:0008381">
    <property type="term" value="F:mechanosensitive monoatomic ion channel activity"/>
    <property type="evidence" value="ECO:0007669"/>
    <property type="project" value="InterPro"/>
</dbReference>
<dbReference type="EMBL" id="WHNW01000003">
    <property type="protein sequence ID" value="MPV85823.1"/>
    <property type="molecule type" value="Genomic_DNA"/>
</dbReference>
<protein>
    <recommendedName>
        <fullName evidence="6">Small-conductance mechanosensitive channel</fullName>
    </recommendedName>
</protein>
<comment type="caution">
    <text evidence="6">Lacks conserved residue(s) required for the propagation of feature annotation.</text>
</comment>
<comment type="similarity">
    <text evidence="6">Belongs to the MscS (TC 1.A.23) family.</text>
</comment>
<keyword evidence="3 6" id="KW-0812">Transmembrane</keyword>
<comment type="function">
    <text evidence="6">Mechanosensitive channel that participates in the regulation of osmotic pressure changes within the cell, opening in response to stretch forces in the membrane lipid bilayer, without the need for other proteins. Contributes to normal resistance to hypoosmotic shock. Forms an ion channel of 1.0 nanosiemens conductance with a slight preference for anions.</text>
</comment>
<dbReference type="Gene3D" id="3.30.70.100">
    <property type="match status" value="1"/>
</dbReference>
<evidence type="ECO:0000256" key="4">
    <source>
        <dbReference type="ARBA" id="ARBA00022989"/>
    </source>
</evidence>
<evidence type="ECO:0000313" key="9">
    <source>
        <dbReference type="Proteomes" id="UP000471298"/>
    </source>
</evidence>